<comment type="caution">
    <text evidence="6">The sequence shown here is derived from an EMBL/GenBank/DDBJ whole genome shotgun (WGS) entry which is preliminary data.</text>
</comment>
<keyword evidence="2" id="KW-0378">Hydrolase</keyword>
<name>A0A171ARC4_9BACT</name>
<comment type="similarity">
    <text evidence="4">Belongs to the cyclic nucleotide phosphodiesterase class-III family.</text>
</comment>
<dbReference type="RefSeq" id="WP_084252421.1">
    <property type="nucleotide sequence ID" value="NZ_BDCR01000004.1"/>
</dbReference>
<keyword evidence="7" id="KW-1185">Reference proteome</keyword>
<dbReference type="STRING" id="681398.PJIAN_4705"/>
<dbReference type="PANTHER" id="PTHR42988">
    <property type="entry name" value="PHOSPHOHYDROLASE"/>
    <property type="match status" value="1"/>
</dbReference>
<dbReference type="SUPFAM" id="SSF56300">
    <property type="entry name" value="Metallo-dependent phosphatases"/>
    <property type="match status" value="1"/>
</dbReference>
<dbReference type="AlphaFoldDB" id="A0A171ARC4"/>
<gene>
    <name evidence="6" type="ORF">PJIAN_4705</name>
</gene>
<evidence type="ECO:0000313" key="7">
    <source>
        <dbReference type="Proteomes" id="UP000076586"/>
    </source>
</evidence>
<evidence type="ECO:0000313" key="6">
    <source>
        <dbReference type="EMBL" id="GAT64156.1"/>
    </source>
</evidence>
<dbReference type="InterPro" id="IPR004843">
    <property type="entry name" value="Calcineurin-like_PHP"/>
</dbReference>
<dbReference type="PROSITE" id="PS51257">
    <property type="entry name" value="PROKAR_LIPOPROTEIN"/>
    <property type="match status" value="1"/>
</dbReference>
<protein>
    <submittedName>
        <fullName evidence="6">Calcineurin-like phosphoesterase</fullName>
    </submittedName>
</protein>
<dbReference type="GO" id="GO:0016787">
    <property type="term" value="F:hydrolase activity"/>
    <property type="evidence" value="ECO:0007669"/>
    <property type="project" value="UniProtKB-KW"/>
</dbReference>
<dbReference type="Pfam" id="PF00149">
    <property type="entry name" value="Metallophos"/>
    <property type="match status" value="1"/>
</dbReference>
<dbReference type="GO" id="GO:0046872">
    <property type="term" value="F:metal ion binding"/>
    <property type="evidence" value="ECO:0007669"/>
    <property type="project" value="UniProtKB-KW"/>
</dbReference>
<evidence type="ECO:0000256" key="3">
    <source>
        <dbReference type="ARBA" id="ARBA00023004"/>
    </source>
</evidence>
<proteinExistence type="inferred from homology"/>
<dbReference type="InterPro" id="IPR050884">
    <property type="entry name" value="CNP_phosphodiesterase-III"/>
</dbReference>
<feature type="domain" description="Calcineurin-like phosphoesterase" evidence="5">
    <location>
        <begin position="45"/>
        <end position="289"/>
    </location>
</feature>
<organism evidence="6 7">
    <name type="scientific">Paludibacter jiangxiensis</name>
    <dbReference type="NCBI Taxonomy" id="681398"/>
    <lineage>
        <taxon>Bacteria</taxon>
        <taxon>Pseudomonadati</taxon>
        <taxon>Bacteroidota</taxon>
        <taxon>Bacteroidia</taxon>
        <taxon>Bacteroidales</taxon>
        <taxon>Paludibacteraceae</taxon>
        <taxon>Paludibacter</taxon>
    </lineage>
</organism>
<reference evidence="7" key="1">
    <citation type="submission" date="2016-04" db="EMBL/GenBank/DDBJ databases">
        <title>Draft genome sequence of Paludibacter jiangxiensis strain NM7.</title>
        <authorList>
            <person name="Qiu Y."/>
            <person name="Matsuura N."/>
            <person name="Ohashi A."/>
            <person name="Tourlousse M.D."/>
            <person name="Sekiguchi Y."/>
        </authorList>
    </citation>
    <scope>NUCLEOTIDE SEQUENCE [LARGE SCALE GENOMIC DNA]</scope>
    <source>
        <strain evidence="7">NM7</strain>
    </source>
</reference>
<sequence>MKSLFHAISILLIGLLIACQDNMTLTYNNGSIASLSSAKISDGARIAILSDIHVMHPSLLINDGTAFQNYLAQDPKLLEYSAQILEATISKLIAQKPDLVLVAGDLTKDGELISHEFVSRQLQRLVSHGIKVLVTVGNHDVNNPEAAKFDGDKVYPAENVPANKIRSIYPNFGFANSLSKDPNSLSYVNEPIKDLWVIAIDANEYYNNKLKSTIGGIIKNETMAWIKERMNDAKRKGKTVIGMMHHNLIEHYYGQSVIDTGYVVNNSETVANELMEAGLKIIFTGHYHANDITKREHNGKFIFDVETGSTLNYPCTYRMLTIKGNKYSFTPQTTTDLMPSVMGMTFDTYAKAFLSAHLDGYFAYLLTMAKGVPSSYATQFAPWYRAGFMAHCMGDESPTSDLATQTATLNALDPSGQLSGILGSFWTDINTPDNTVTLDLETGSAY</sequence>
<evidence type="ECO:0000259" key="5">
    <source>
        <dbReference type="Pfam" id="PF00149"/>
    </source>
</evidence>
<accession>A0A171ARC4</accession>
<evidence type="ECO:0000256" key="1">
    <source>
        <dbReference type="ARBA" id="ARBA00022723"/>
    </source>
</evidence>
<dbReference type="OrthoDB" id="5695107at2"/>
<dbReference type="PANTHER" id="PTHR42988:SF2">
    <property type="entry name" value="CYCLIC NUCLEOTIDE PHOSPHODIESTERASE CBUA0032-RELATED"/>
    <property type="match status" value="1"/>
</dbReference>
<dbReference type="EMBL" id="BDCR01000004">
    <property type="protein sequence ID" value="GAT64156.1"/>
    <property type="molecule type" value="Genomic_DNA"/>
</dbReference>
<keyword evidence="3" id="KW-0408">Iron</keyword>
<evidence type="ECO:0000256" key="2">
    <source>
        <dbReference type="ARBA" id="ARBA00022801"/>
    </source>
</evidence>
<dbReference type="InterPro" id="IPR029052">
    <property type="entry name" value="Metallo-depent_PP-like"/>
</dbReference>
<reference evidence="7" key="2">
    <citation type="journal article" date="2017" name="Genome Announc.">
        <title>Draft genome sequence of Paludibacter jiangxiensis NM7(T), a propionate-producing fermentative bacterium.</title>
        <authorList>
            <person name="Qiu Y.-L."/>
            <person name="Tourlousse D.M."/>
            <person name="Matsuura N."/>
            <person name="Ohashi A."/>
            <person name="Sekiguchi Y."/>
        </authorList>
    </citation>
    <scope>NUCLEOTIDE SEQUENCE [LARGE SCALE GENOMIC DNA]</scope>
    <source>
        <strain evidence="7">NM7</strain>
    </source>
</reference>
<keyword evidence="1" id="KW-0479">Metal-binding</keyword>
<dbReference type="Proteomes" id="UP000076586">
    <property type="component" value="Unassembled WGS sequence"/>
</dbReference>
<evidence type="ECO:0000256" key="4">
    <source>
        <dbReference type="ARBA" id="ARBA00025742"/>
    </source>
</evidence>
<dbReference type="Gene3D" id="3.60.21.10">
    <property type="match status" value="1"/>
</dbReference>